<evidence type="ECO:0000259" key="1">
    <source>
        <dbReference type="Pfam" id="PF22936"/>
    </source>
</evidence>
<name>A0A1R3GNP6_9ROSI</name>
<organism evidence="2 3">
    <name type="scientific">Corchorus olitorius</name>
    <dbReference type="NCBI Taxonomy" id="93759"/>
    <lineage>
        <taxon>Eukaryota</taxon>
        <taxon>Viridiplantae</taxon>
        <taxon>Streptophyta</taxon>
        <taxon>Embryophyta</taxon>
        <taxon>Tracheophyta</taxon>
        <taxon>Spermatophyta</taxon>
        <taxon>Magnoliopsida</taxon>
        <taxon>eudicotyledons</taxon>
        <taxon>Gunneridae</taxon>
        <taxon>Pentapetalae</taxon>
        <taxon>rosids</taxon>
        <taxon>malvids</taxon>
        <taxon>Malvales</taxon>
        <taxon>Malvaceae</taxon>
        <taxon>Grewioideae</taxon>
        <taxon>Apeibeae</taxon>
        <taxon>Corchorus</taxon>
    </lineage>
</organism>
<reference evidence="3" key="1">
    <citation type="submission" date="2013-09" db="EMBL/GenBank/DDBJ databases">
        <title>Corchorus olitorius genome sequencing.</title>
        <authorList>
            <person name="Alam M."/>
            <person name="Haque M.S."/>
            <person name="Islam M.S."/>
            <person name="Emdad E.M."/>
            <person name="Islam M.M."/>
            <person name="Ahmed B."/>
            <person name="Halim A."/>
            <person name="Hossen Q.M.M."/>
            <person name="Hossain M.Z."/>
            <person name="Ahmed R."/>
            <person name="Khan M.M."/>
            <person name="Islam R."/>
            <person name="Rashid M.M."/>
            <person name="Khan S.A."/>
            <person name="Rahman M.S."/>
            <person name="Alam M."/>
            <person name="Yahiya A.S."/>
            <person name="Khan M.S."/>
            <person name="Azam M.S."/>
            <person name="Haque T."/>
            <person name="Lashkar M.Z.H."/>
            <person name="Akhand A.I."/>
            <person name="Morshed G."/>
            <person name="Roy S."/>
            <person name="Uddin K.S."/>
            <person name="Rabeya T."/>
            <person name="Hossain A.S."/>
            <person name="Chowdhury A."/>
            <person name="Snigdha A.R."/>
            <person name="Mortoza M.S."/>
            <person name="Matin S.A."/>
            <person name="Hoque S.M.E."/>
            <person name="Islam M.K."/>
            <person name="Roy D.K."/>
            <person name="Haider R."/>
            <person name="Moosa M.M."/>
            <person name="Elias S.M."/>
            <person name="Hasan A.M."/>
            <person name="Jahan S."/>
            <person name="Shafiuddin M."/>
            <person name="Mahmood N."/>
            <person name="Shommy N.S."/>
        </authorList>
    </citation>
    <scope>NUCLEOTIDE SEQUENCE [LARGE SCALE GENOMIC DNA]</scope>
    <source>
        <strain evidence="3">cv. O-4</strain>
    </source>
</reference>
<feature type="domain" description="Retrovirus-related Pol polyprotein from transposon TNT 1-94-like beta-barrel" evidence="1">
    <location>
        <begin position="2"/>
        <end position="67"/>
    </location>
</feature>
<accession>A0A1R3GNP6</accession>
<dbReference type="InterPro" id="IPR054722">
    <property type="entry name" value="PolX-like_BBD"/>
</dbReference>
<dbReference type="OrthoDB" id="2596766at2759"/>
<protein>
    <recommendedName>
        <fullName evidence="1">Retrovirus-related Pol polyprotein from transposon TNT 1-94-like beta-barrel domain-containing protein</fullName>
    </recommendedName>
</protein>
<comment type="caution">
    <text evidence="2">The sequence shown here is derived from an EMBL/GenBank/DDBJ whole genome shotgun (WGS) entry which is preliminary data.</text>
</comment>
<proteinExistence type="predicted"/>
<gene>
    <name evidence="2" type="ORF">COLO4_34116</name>
</gene>
<evidence type="ECO:0000313" key="2">
    <source>
        <dbReference type="EMBL" id="OMO59691.1"/>
    </source>
</evidence>
<dbReference type="Pfam" id="PF22936">
    <property type="entry name" value="Pol_BBD"/>
    <property type="match status" value="1"/>
</dbReference>
<keyword evidence="3" id="KW-1185">Reference proteome</keyword>
<sequence length="67" mass="7503">MWTVDSGVTDHLARMSVGFVEFRRIPTGSRSMKMGNDSSENVLGIGTYKLEIRGGRTLFLHDVLYVP</sequence>
<dbReference type="Proteomes" id="UP000187203">
    <property type="component" value="Unassembled WGS sequence"/>
</dbReference>
<dbReference type="AlphaFoldDB" id="A0A1R3GNP6"/>
<dbReference type="EMBL" id="AWUE01022080">
    <property type="protein sequence ID" value="OMO59691.1"/>
    <property type="molecule type" value="Genomic_DNA"/>
</dbReference>
<evidence type="ECO:0000313" key="3">
    <source>
        <dbReference type="Proteomes" id="UP000187203"/>
    </source>
</evidence>